<comment type="caution">
    <text evidence="1">The sequence shown here is derived from an EMBL/GenBank/DDBJ whole genome shotgun (WGS) entry which is preliminary data.</text>
</comment>
<dbReference type="AlphaFoldDB" id="A0A314XKU0"/>
<sequence length="115" mass="13372">MERRELYLIKFSVRSCLLECNDNRLHTKWQRRGSIEVTFTEAQVGLRPDKWTLVRFLLPVPLLHYLKRGQAHMGCLAFSQSRAGQLEKACKIIEEMPFDADCRIWGSLLASAVFM</sequence>
<dbReference type="EMBL" id="PJQY01002630">
    <property type="protein sequence ID" value="PQP92003.1"/>
    <property type="molecule type" value="Genomic_DNA"/>
</dbReference>
<organism evidence="1 2">
    <name type="scientific">Prunus yedoensis var. nudiflora</name>
    <dbReference type="NCBI Taxonomy" id="2094558"/>
    <lineage>
        <taxon>Eukaryota</taxon>
        <taxon>Viridiplantae</taxon>
        <taxon>Streptophyta</taxon>
        <taxon>Embryophyta</taxon>
        <taxon>Tracheophyta</taxon>
        <taxon>Spermatophyta</taxon>
        <taxon>Magnoliopsida</taxon>
        <taxon>eudicotyledons</taxon>
        <taxon>Gunneridae</taxon>
        <taxon>Pentapetalae</taxon>
        <taxon>rosids</taxon>
        <taxon>fabids</taxon>
        <taxon>Rosales</taxon>
        <taxon>Rosaceae</taxon>
        <taxon>Amygdaloideae</taxon>
        <taxon>Amygdaleae</taxon>
        <taxon>Prunus</taxon>
    </lineage>
</organism>
<accession>A0A314XKU0</accession>
<evidence type="ECO:0000313" key="2">
    <source>
        <dbReference type="Proteomes" id="UP000250321"/>
    </source>
</evidence>
<dbReference type="Proteomes" id="UP000250321">
    <property type="component" value="Unassembled WGS sequence"/>
</dbReference>
<evidence type="ECO:0000313" key="1">
    <source>
        <dbReference type="EMBL" id="PQP92003.1"/>
    </source>
</evidence>
<gene>
    <name evidence="1" type="ORF">Pyn_32031</name>
</gene>
<reference evidence="1 2" key="1">
    <citation type="submission" date="2018-02" db="EMBL/GenBank/DDBJ databases">
        <title>Draft genome of wild Prunus yedoensis var. nudiflora.</title>
        <authorList>
            <person name="Baek S."/>
            <person name="Kim J.-H."/>
            <person name="Choi K."/>
            <person name="Kim G.-B."/>
            <person name="Cho A."/>
            <person name="Jang H."/>
            <person name="Shin C.-H."/>
            <person name="Yu H.-J."/>
            <person name="Mun J.-H."/>
        </authorList>
    </citation>
    <scope>NUCLEOTIDE SEQUENCE [LARGE SCALE GENOMIC DNA]</scope>
    <source>
        <strain evidence="2">cv. Jeju island</strain>
        <tissue evidence="1">Leaf</tissue>
    </source>
</reference>
<name>A0A314XKU0_PRUYE</name>
<protein>
    <submittedName>
        <fullName evidence="1">Pentatricopeptide repeat-containing protein</fullName>
    </submittedName>
</protein>
<keyword evidence="2" id="KW-1185">Reference proteome</keyword>
<proteinExistence type="predicted"/>